<feature type="domain" description="Antirepressor protein ant N-terminal" evidence="1">
    <location>
        <begin position="5"/>
        <end position="114"/>
    </location>
</feature>
<name>A0ABZ3BWZ4_9GAMM</name>
<reference evidence="2 3" key="1">
    <citation type="submission" date="2024-03" db="EMBL/GenBank/DDBJ databases">
        <title>Complete Genome Sequence and Annotation of Ignatzschineria larvae DSM 13226.</title>
        <authorList>
            <person name="Cantrell E."/>
            <person name="Burcham Z.M."/>
        </authorList>
    </citation>
    <scope>NUCLEOTIDE SEQUENCE [LARGE SCALE GENOMIC DNA]</scope>
    <source>
        <strain evidence="2 3">DSM 13226</strain>
    </source>
</reference>
<dbReference type="Pfam" id="PF10547">
    <property type="entry name" value="P22_AR_N"/>
    <property type="match status" value="1"/>
</dbReference>
<evidence type="ECO:0000313" key="2">
    <source>
        <dbReference type="EMBL" id="WZW87025.1"/>
    </source>
</evidence>
<gene>
    <name evidence="2" type="ORF">WMO13_06475</name>
</gene>
<dbReference type="Proteomes" id="UP001449178">
    <property type="component" value="Chromosome"/>
</dbReference>
<evidence type="ECO:0000313" key="3">
    <source>
        <dbReference type="Proteomes" id="UP001449178"/>
    </source>
</evidence>
<protein>
    <submittedName>
        <fullName evidence="2">Phage antirepressor N-terminal domain-containing protein</fullName>
    </submittedName>
</protein>
<dbReference type="InterPro" id="IPR018875">
    <property type="entry name" value="Antirepressor_Ant_N"/>
</dbReference>
<dbReference type="RefSeq" id="WP_051396133.1">
    <property type="nucleotide sequence ID" value="NZ_AZOD01000009.1"/>
</dbReference>
<proteinExistence type="predicted"/>
<dbReference type="PRINTS" id="PR01994">
    <property type="entry name" value="ANTIREPRESSR"/>
</dbReference>
<keyword evidence="3" id="KW-1185">Reference proteome</keyword>
<dbReference type="EMBL" id="CP150637">
    <property type="protein sequence ID" value="WZW87025.1"/>
    <property type="molecule type" value="Genomic_DNA"/>
</dbReference>
<organism evidence="2 3">
    <name type="scientific">Ignatzschineria larvae DSM 13226</name>
    <dbReference type="NCBI Taxonomy" id="1111732"/>
    <lineage>
        <taxon>Bacteria</taxon>
        <taxon>Pseudomonadati</taxon>
        <taxon>Pseudomonadota</taxon>
        <taxon>Gammaproteobacteria</taxon>
        <taxon>Cardiobacteriales</taxon>
        <taxon>Ignatzschineriaceae</taxon>
        <taxon>Ignatzschineria</taxon>
    </lineage>
</organism>
<sequence>MNIQTVQFHNQEIQVLNYEGKPYVAMRSICENIGLDWASQYRRIKNNKVLSSSVVIMTTENKANFEREVICLPLGYLNGWLLGVDIKRVKPEIKETLYLYQLECYDALYKHFLPTVANEHPNTINVEQQQEVKALVNEVSRKTGKHYQYIYTKMYQTFKVPRYQELKASDYKNVINFLIKMAGGKAEITDKEKHQIFAVSLMKLALKKHLDNDVIYESLQNEVFEIAERLKGIGRAINEVRRNDGIIYDGLAESQIYLMLDKNIYAEATKQAKELSEKLLK</sequence>
<evidence type="ECO:0000259" key="1">
    <source>
        <dbReference type="Pfam" id="PF10547"/>
    </source>
</evidence>
<accession>A0ABZ3BWZ4</accession>